<dbReference type="OrthoDB" id="6141748at2759"/>
<dbReference type="PANTHER" id="PTHR47331:SF7">
    <property type="match status" value="1"/>
</dbReference>
<reference evidence="1" key="1">
    <citation type="journal article" date="2023" name="Science">
        <title>Genome structures resolve the early diversification of teleost fishes.</title>
        <authorList>
            <person name="Parey E."/>
            <person name="Louis A."/>
            <person name="Montfort J."/>
            <person name="Bouchez O."/>
            <person name="Roques C."/>
            <person name="Iampietro C."/>
            <person name="Lluch J."/>
            <person name="Castinel A."/>
            <person name="Donnadieu C."/>
            <person name="Desvignes T."/>
            <person name="Floi Bucao C."/>
            <person name="Jouanno E."/>
            <person name="Wen M."/>
            <person name="Mejri S."/>
            <person name="Dirks R."/>
            <person name="Jansen H."/>
            <person name="Henkel C."/>
            <person name="Chen W.J."/>
            <person name="Zahm M."/>
            <person name="Cabau C."/>
            <person name="Klopp C."/>
            <person name="Thompson A.W."/>
            <person name="Robinson-Rechavi M."/>
            <person name="Braasch I."/>
            <person name="Lecointre G."/>
            <person name="Bobe J."/>
            <person name="Postlethwait J.H."/>
            <person name="Berthelot C."/>
            <person name="Roest Crollius H."/>
            <person name="Guiguen Y."/>
        </authorList>
    </citation>
    <scope>NUCLEOTIDE SEQUENCE</scope>
    <source>
        <strain evidence="1">WJC10195</strain>
    </source>
</reference>
<sequence length="131" mass="15560">MNKEFSKDNTNSWVAPLPFRSPRQRLPNNREQALNRLMPLRWTLVKKPEMKEHFVDFMKKIFSNGHAELAPALKKDQECWSEPVAVMSDIQQMFHSFLVREDHRDYLRSEVVEFRMKVHVFGNCPSRPSTD</sequence>
<dbReference type="EMBL" id="JAINUF010000001">
    <property type="protein sequence ID" value="KAJ8381260.1"/>
    <property type="molecule type" value="Genomic_DNA"/>
</dbReference>
<accession>A0A9Q1GBR0</accession>
<comment type="caution">
    <text evidence="1">The sequence shown here is derived from an EMBL/GenBank/DDBJ whole genome shotgun (WGS) entry which is preliminary data.</text>
</comment>
<name>A0A9Q1GBR0_SYNKA</name>
<evidence type="ECO:0000313" key="1">
    <source>
        <dbReference type="EMBL" id="KAJ8381260.1"/>
    </source>
</evidence>
<evidence type="ECO:0000313" key="2">
    <source>
        <dbReference type="Proteomes" id="UP001152622"/>
    </source>
</evidence>
<dbReference type="Proteomes" id="UP001152622">
    <property type="component" value="Chromosome 1"/>
</dbReference>
<dbReference type="AlphaFoldDB" id="A0A9Q1GBR0"/>
<protein>
    <submittedName>
        <fullName evidence="1">Uncharacterized protein</fullName>
    </submittedName>
</protein>
<dbReference type="PANTHER" id="PTHR47331">
    <property type="entry name" value="PHD-TYPE DOMAIN-CONTAINING PROTEIN"/>
    <property type="match status" value="1"/>
</dbReference>
<proteinExistence type="predicted"/>
<organism evidence="1 2">
    <name type="scientific">Synaphobranchus kaupii</name>
    <name type="common">Kaup's arrowtooth eel</name>
    <dbReference type="NCBI Taxonomy" id="118154"/>
    <lineage>
        <taxon>Eukaryota</taxon>
        <taxon>Metazoa</taxon>
        <taxon>Chordata</taxon>
        <taxon>Craniata</taxon>
        <taxon>Vertebrata</taxon>
        <taxon>Euteleostomi</taxon>
        <taxon>Actinopterygii</taxon>
        <taxon>Neopterygii</taxon>
        <taxon>Teleostei</taxon>
        <taxon>Anguilliformes</taxon>
        <taxon>Synaphobranchidae</taxon>
        <taxon>Synaphobranchus</taxon>
    </lineage>
</organism>
<keyword evidence="2" id="KW-1185">Reference proteome</keyword>
<gene>
    <name evidence="1" type="ORF">SKAU_G00020380</name>
</gene>